<feature type="domain" description="Major facilitator superfamily (MFS) profile" evidence="8">
    <location>
        <begin position="14"/>
        <end position="395"/>
    </location>
</feature>
<dbReference type="EMBL" id="JAUSTW010000004">
    <property type="protein sequence ID" value="MDQ0199628.1"/>
    <property type="molecule type" value="Genomic_DNA"/>
</dbReference>
<feature type="transmembrane region" description="Helical" evidence="7">
    <location>
        <begin position="372"/>
        <end position="390"/>
    </location>
</feature>
<evidence type="ECO:0000256" key="5">
    <source>
        <dbReference type="ARBA" id="ARBA00022989"/>
    </source>
</evidence>
<feature type="transmembrane region" description="Helical" evidence="7">
    <location>
        <begin position="251"/>
        <end position="273"/>
    </location>
</feature>
<keyword evidence="4 7" id="KW-0812">Transmembrane</keyword>
<evidence type="ECO:0000256" key="1">
    <source>
        <dbReference type="ARBA" id="ARBA00004651"/>
    </source>
</evidence>
<keyword evidence="5 7" id="KW-1133">Transmembrane helix</keyword>
<feature type="transmembrane region" description="Helical" evidence="7">
    <location>
        <begin position="12"/>
        <end position="40"/>
    </location>
</feature>
<feature type="transmembrane region" description="Helical" evidence="7">
    <location>
        <begin position="80"/>
        <end position="96"/>
    </location>
</feature>
<dbReference type="RefSeq" id="WP_307408723.1">
    <property type="nucleotide sequence ID" value="NZ_JAUSTW010000004.1"/>
</dbReference>
<dbReference type="CDD" id="cd17329">
    <property type="entry name" value="MFS_MdtH_MDR_like"/>
    <property type="match status" value="1"/>
</dbReference>
<sequence length="407" mass="44868">MNKIKNYIGQFHTIIWVLLIGTVLSRGSAFMTLPFLSIYLSRHMDLPPLIIGITVGMSPLMGTVGGFVGGHLSDRFGRKRVMLISLFTLAFVYYGFTIAQSQGWFILLNALNGLCNSFFEPTSQALMADLTEKKNRMKAYSLRYTAINIGASVGPLVGAYLATASAKLSFTLTGTTYLLYAFVLVFFLSKLVVPQVEQTNKKSVSVGSAFRIIKTDRALRYLILGGIIVNMGYVQMDSNLPQFLQGKLENGVVIFSVLLTVNAVMVVVLQMPISHFAERFKPMQAMVIGALLMAAGLFSCSFINGWLIAIISMIFLTLGEILIFPSSSLVIDQLAPEHLRGTYFGAGQFRKIGNFFGPIFGGYLLSHFHGQIMFWTISIVTLGGIFFFQIGNQAFIKMKLPGVEKVL</sequence>
<evidence type="ECO:0000259" key="8">
    <source>
        <dbReference type="PROSITE" id="PS50850"/>
    </source>
</evidence>
<feature type="transmembrane region" description="Helical" evidence="7">
    <location>
        <begin position="46"/>
        <end position="68"/>
    </location>
</feature>
<dbReference type="PROSITE" id="PS50850">
    <property type="entry name" value="MFS"/>
    <property type="match status" value="1"/>
</dbReference>
<feature type="transmembrane region" description="Helical" evidence="7">
    <location>
        <begin position="102"/>
        <end position="119"/>
    </location>
</feature>
<dbReference type="InterPro" id="IPR011701">
    <property type="entry name" value="MFS"/>
</dbReference>
<evidence type="ECO:0000256" key="7">
    <source>
        <dbReference type="SAM" id="Phobius"/>
    </source>
</evidence>
<accession>A0ABT9XVP0</accession>
<protein>
    <submittedName>
        <fullName evidence="9">MFS family permease</fullName>
    </submittedName>
</protein>
<keyword evidence="6 7" id="KW-0472">Membrane</keyword>
<dbReference type="PANTHER" id="PTHR43414:SF1">
    <property type="entry name" value="PEPTIDE PERMEASE"/>
    <property type="match status" value="1"/>
</dbReference>
<dbReference type="PANTHER" id="PTHR43414">
    <property type="entry name" value="MULTIDRUG RESISTANCE PROTEIN MDTG"/>
    <property type="match status" value="1"/>
</dbReference>
<dbReference type="Proteomes" id="UP001224122">
    <property type="component" value="Unassembled WGS sequence"/>
</dbReference>
<evidence type="ECO:0000256" key="6">
    <source>
        <dbReference type="ARBA" id="ARBA00023136"/>
    </source>
</evidence>
<dbReference type="InterPro" id="IPR036259">
    <property type="entry name" value="MFS_trans_sf"/>
</dbReference>
<comment type="caution">
    <text evidence="9">The sequence shown here is derived from an EMBL/GenBank/DDBJ whole genome shotgun (WGS) entry which is preliminary data.</text>
</comment>
<dbReference type="Pfam" id="PF07690">
    <property type="entry name" value="MFS_1"/>
    <property type="match status" value="1"/>
</dbReference>
<feature type="transmembrane region" description="Helical" evidence="7">
    <location>
        <begin position="285"/>
        <end position="318"/>
    </location>
</feature>
<keyword evidence="2" id="KW-0813">Transport</keyword>
<dbReference type="Gene3D" id="1.20.1250.20">
    <property type="entry name" value="MFS general substrate transporter like domains"/>
    <property type="match status" value="1"/>
</dbReference>
<keyword evidence="3" id="KW-1003">Cell membrane</keyword>
<comment type="subcellular location">
    <subcellularLocation>
        <location evidence="1">Cell membrane</location>
        <topology evidence="1">Multi-pass membrane protein</topology>
    </subcellularLocation>
</comment>
<dbReference type="InterPro" id="IPR020846">
    <property type="entry name" value="MFS_dom"/>
</dbReference>
<feature type="transmembrane region" description="Helical" evidence="7">
    <location>
        <begin position="174"/>
        <end position="193"/>
    </location>
</feature>
<feature type="transmembrane region" description="Helical" evidence="7">
    <location>
        <begin position="218"/>
        <end position="236"/>
    </location>
</feature>
<proteinExistence type="predicted"/>
<evidence type="ECO:0000256" key="4">
    <source>
        <dbReference type="ARBA" id="ARBA00022692"/>
    </source>
</evidence>
<evidence type="ECO:0000256" key="2">
    <source>
        <dbReference type="ARBA" id="ARBA00022448"/>
    </source>
</evidence>
<name>A0ABT9XVP0_9BACI</name>
<evidence type="ECO:0000313" key="9">
    <source>
        <dbReference type="EMBL" id="MDQ0199628.1"/>
    </source>
</evidence>
<organism evidence="9 10">
    <name type="scientific">Neobacillus ginsengisoli</name>
    <dbReference type="NCBI Taxonomy" id="904295"/>
    <lineage>
        <taxon>Bacteria</taxon>
        <taxon>Bacillati</taxon>
        <taxon>Bacillota</taxon>
        <taxon>Bacilli</taxon>
        <taxon>Bacillales</taxon>
        <taxon>Bacillaceae</taxon>
        <taxon>Neobacillus</taxon>
    </lineage>
</organism>
<dbReference type="SUPFAM" id="SSF103473">
    <property type="entry name" value="MFS general substrate transporter"/>
    <property type="match status" value="1"/>
</dbReference>
<reference evidence="9 10" key="1">
    <citation type="submission" date="2023-07" db="EMBL/GenBank/DDBJ databases">
        <title>Genomic Encyclopedia of Type Strains, Phase IV (KMG-IV): sequencing the most valuable type-strain genomes for metagenomic binning, comparative biology and taxonomic classification.</title>
        <authorList>
            <person name="Goeker M."/>
        </authorList>
    </citation>
    <scope>NUCLEOTIDE SEQUENCE [LARGE SCALE GENOMIC DNA]</scope>
    <source>
        <strain evidence="9 10">DSM 27594</strain>
    </source>
</reference>
<feature type="transmembrane region" description="Helical" evidence="7">
    <location>
        <begin position="140"/>
        <end position="162"/>
    </location>
</feature>
<keyword evidence="10" id="KW-1185">Reference proteome</keyword>
<evidence type="ECO:0000313" key="10">
    <source>
        <dbReference type="Proteomes" id="UP001224122"/>
    </source>
</evidence>
<gene>
    <name evidence="9" type="ORF">J2S10_002810</name>
</gene>
<evidence type="ECO:0000256" key="3">
    <source>
        <dbReference type="ARBA" id="ARBA00022475"/>
    </source>
</evidence>